<evidence type="ECO:0000256" key="6">
    <source>
        <dbReference type="ARBA" id="ARBA00022839"/>
    </source>
</evidence>
<dbReference type="GO" id="GO:0033202">
    <property type="term" value="C:DNA helicase complex"/>
    <property type="evidence" value="ECO:0007669"/>
    <property type="project" value="TreeGrafter"/>
</dbReference>
<sequence length="1261" mass="144195">MPKFTEQQQAAIEHHGHHILVSASAGSGKTTVLVKRIIEEVLQGVDLDSLLVVTFTDAAAAEMRERVRDSLIRAIADTTERAEGQRLRQQLNLLATAQISTLHSFCLKVIRKFYYLLDLDPNFRLLTDGTERQLIKEQTWANLRDRHYDQQDEAFFELADQFGSDRSDQGLQDAVFQLYAFAITRPNTITWLSHLVSQYQIEDNLDSSPYYQAFIRPELMTQLAQLRLEIQALQDLLPQITDTDDKIGQLCAQDLAALAPLFDERTSQATYAQISTALEQLEFPSRFVMTGKKYEQELSERATFKLHLNQVKDDFKDLQAHFFMAPEELLVATQKKAAGIMTTLTSITQEFIHDYAQDKRRIKALDFNDLEQLTFELFNHEKDNERPVQVYYRQFIHEVLVDEYQDINPLQEAILQAVAQPTPGNMFMVGDVKQSIYGFRQADPSKFLEKYQQFRSEDNSGERIVLAENFRSTPNINESTNFLFQQFMHHDLAELDYGQDEKLVTGAKDYPDDLETTTEVLLYESKPASDTQETTTDADTPTTTSSTAVVPMGNAEARIKILADRIEALIREPYLIYDRDAKIKRPITYRDIAILVPTRGDNLAVISEMQQRSLPIYVKDANDYFQTTEVQVMLSLMEIINNPEQDIPLVTVLRSPIGQFDENDLAQIRSTNKSVNFYTALMLTQAPENASLHQKVSKFLELLAHLRAFAVQHSIAELVWECYQQTGYLDYVGGMPGGLQRSLNLYALYQRAFSYEQTSFRGLYQFIDFIKEMQAHNQDLAQAQVGAGGEDALQLMTIHGSKGLEFPVVFVLNLDHKFNQDDISKSKIVLDGHYGAGIKYIDFDRRLKYPTLIDNFIRARRQQASVAEEMRLLYVAMTRAKQKLIMIGAVDNFEKTLTDNQVIDEHRQLLLPVKFRKPNKIKSFLQLILPALLRANQLTILSQHQSSEGTDSTPLVTNAKFAIRCYHQEELLKSSVPTPQDTTEKVPMTPLDAKLKSTIEQLLDFDYPYQTATRTTAYQSVSEIKQAFTDPDQFQLSFLPLSLNLTQPAATIKDQAPIRLQTESSRLFADDFPQPAFLTEQQEVTGAQVGTATHLLLQRIDLNQYVTRDYLALLVQQLTTQSLIQPEVAAKIDLDAVLDFFQSSLGQQLQAPENSVYREVAFSLLLPAQAIFEMPDEPDVQNLLVHGIMDGYVINRDELILFDYKTDHLDRHHVNEARLQQLIEKYRGQLNLYEEALSNMLQRPVTHKFLYFLSANRLVEL</sequence>
<evidence type="ECO:0000256" key="1">
    <source>
        <dbReference type="ARBA" id="ARBA00022722"/>
    </source>
</evidence>
<keyword evidence="20" id="KW-1185">Reference proteome</keyword>
<name>A0A0R1VZ85_9LACO</name>
<comment type="catalytic activity">
    <reaction evidence="12 13">
        <text>ATP + H2O = ADP + phosphate + H(+)</text>
        <dbReference type="Rhea" id="RHEA:13065"/>
        <dbReference type="ChEBI" id="CHEBI:15377"/>
        <dbReference type="ChEBI" id="CHEBI:15378"/>
        <dbReference type="ChEBI" id="CHEBI:30616"/>
        <dbReference type="ChEBI" id="CHEBI:43474"/>
        <dbReference type="ChEBI" id="CHEBI:456216"/>
        <dbReference type="EC" id="5.6.2.4"/>
    </reaction>
</comment>
<feature type="compositionally biased region" description="Low complexity" evidence="16">
    <location>
        <begin position="528"/>
        <end position="548"/>
    </location>
</feature>
<evidence type="ECO:0000256" key="9">
    <source>
        <dbReference type="ARBA" id="ARBA00023204"/>
    </source>
</evidence>
<dbReference type="GO" id="GO:0008408">
    <property type="term" value="F:3'-5' exonuclease activity"/>
    <property type="evidence" value="ECO:0007669"/>
    <property type="project" value="UniProtKB-UniRule"/>
</dbReference>
<protein>
    <recommendedName>
        <fullName evidence="13">ATP-dependent helicase/nuclease subunit A</fullName>
        <ecNumber evidence="13">3.1.-.-</ecNumber>
        <ecNumber evidence="13">5.6.2.4</ecNumber>
    </recommendedName>
    <alternativeName>
        <fullName evidence="13">ATP-dependent helicase/nuclease AddA</fullName>
    </alternativeName>
    <alternativeName>
        <fullName evidence="13">DNA 3'-5' helicase AddA</fullName>
    </alternativeName>
</protein>
<accession>A0A0R1VZ85</accession>
<keyword evidence="3 13" id="KW-0227">DNA damage</keyword>
<keyword evidence="4 13" id="KW-0378">Hydrolase</keyword>
<keyword evidence="15" id="KW-0175">Coiled coil</keyword>
<reference evidence="19 20" key="1">
    <citation type="journal article" date="2015" name="Genome Announc.">
        <title>Expanding the biotechnology potential of lactobacilli through comparative genomics of 213 strains and associated genera.</title>
        <authorList>
            <person name="Sun Z."/>
            <person name="Harris H.M."/>
            <person name="McCann A."/>
            <person name="Guo C."/>
            <person name="Argimon S."/>
            <person name="Zhang W."/>
            <person name="Yang X."/>
            <person name="Jeffery I.B."/>
            <person name="Cooney J.C."/>
            <person name="Kagawa T.F."/>
            <person name="Liu W."/>
            <person name="Song Y."/>
            <person name="Salvetti E."/>
            <person name="Wrobel A."/>
            <person name="Rasinkangas P."/>
            <person name="Parkhill J."/>
            <person name="Rea M.C."/>
            <person name="O'Sullivan O."/>
            <person name="Ritari J."/>
            <person name="Douillard F.P."/>
            <person name="Paul Ross R."/>
            <person name="Yang R."/>
            <person name="Briner A.E."/>
            <person name="Felis G.E."/>
            <person name="de Vos W.M."/>
            <person name="Barrangou R."/>
            <person name="Klaenhammer T.R."/>
            <person name="Caufield P.W."/>
            <person name="Cui Y."/>
            <person name="Zhang H."/>
            <person name="O'Toole P.W."/>
        </authorList>
    </citation>
    <scope>NUCLEOTIDE SEQUENCE [LARGE SCALE GENOMIC DNA]</scope>
    <source>
        <strain evidence="19 20">DSM 17758</strain>
    </source>
</reference>
<dbReference type="InterPro" id="IPR000212">
    <property type="entry name" value="DNA_helicase_UvrD/REP"/>
</dbReference>
<dbReference type="Pfam" id="PF13361">
    <property type="entry name" value="UvrD_C"/>
    <property type="match status" value="1"/>
</dbReference>
<keyword evidence="6 13" id="KW-0269">Exonuclease</keyword>
<comment type="similarity">
    <text evidence="13">Belongs to the helicase family. AddA subfamily.</text>
</comment>
<dbReference type="NCBIfam" id="TIGR02785">
    <property type="entry name" value="addA_Gpos"/>
    <property type="match status" value="1"/>
</dbReference>
<keyword evidence="7 13" id="KW-0067">ATP-binding</keyword>
<evidence type="ECO:0000256" key="13">
    <source>
        <dbReference type="HAMAP-Rule" id="MF_01451"/>
    </source>
</evidence>
<feature type="domain" description="UvrD-like helicase C-terminal" evidence="18">
    <location>
        <begin position="511"/>
        <end position="803"/>
    </location>
</feature>
<dbReference type="GO" id="GO:0005524">
    <property type="term" value="F:ATP binding"/>
    <property type="evidence" value="ECO:0007669"/>
    <property type="project" value="UniProtKB-UniRule"/>
</dbReference>
<dbReference type="PANTHER" id="PTHR11070">
    <property type="entry name" value="UVRD / RECB / PCRA DNA HELICASE FAMILY MEMBER"/>
    <property type="match status" value="1"/>
</dbReference>
<dbReference type="PROSITE" id="PS51217">
    <property type="entry name" value="UVRD_HELICASE_CTER"/>
    <property type="match status" value="1"/>
</dbReference>
<feature type="domain" description="UvrD-like helicase ATP-binding" evidence="17">
    <location>
        <begin position="2"/>
        <end position="473"/>
    </location>
</feature>
<dbReference type="PANTHER" id="PTHR11070:SF48">
    <property type="entry name" value="ATP-DEPENDENT HELICASE_NUCLEASE SUBUNIT A"/>
    <property type="match status" value="1"/>
</dbReference>
<comment type="caution">
    <text evidence="19">The sequence shown here is derived from an EMBL/GenBank/DDBJ whole genome shotgun (WGS) entry which is preliminary data.</text>
</comment>
<evidence type="ECO:0000259" key="18">
    <source>
        <dbReference type="PROSITE" id="PS51217"/>
    </source>
</evidence>
<dbReference type="GO" id="GO:0016887">
    <property type="term" value="F:ATP hydrolysis activity"/>
    <property type="evidence" value="ECO:0007669"/>
    <property type="project" value="RHEA"/>
</dbReference>
<gene>
    <name evidence="13" type="primary">addA</name>
    <name evidence="19" type="ORF">FC15_GL001282</name>
</gene>
<dbReference type="GO" id="GO:0000724">
    <property type="term" value="P:double-strand break repair via homologous recombination"/>
    <property type="evidence" value="ECO:0007669"/>
    <property type="project" value="UniProtKB-UniRule"/>
</dbReference>
<evidence type="ECO:0000256" key="2">
    <source>
        <dbReference type="ARBA" id="ARBA00022741"/>
    </source>
</evidence>
<evidence type="ECO:0000256" key="15">
    <source>
        <dbReference type="SAM" id="Coils"/>
    </source>
</evidence>
<keyword evidence="8 13" id="KW-0238">DNA-binding</keyword>
<comment type="cofactor">
    <cofactor evidence="13">
        <name>Mg(2+)</name>
        <dbReference type="ChEBI" id="CHEBI:18420"/>
    </cofactor>
</comment>
<dbReference type="EMBL" id="AZFX01000036">
    <property type="protein sequence ID" value="KRM10677.1"/>
    <property type="molecule type" value="Genomic_DNA"/>
</dbReference>
<evidence type="ECO:0000313" key="19">
    <source>
        <dbReference type="EMBL" id="KRM10677.1"/>
    </source>
</evidence>
<keyword evidence="5 13" id="KW-0347">Helicase</keyword>
<dbReference type="Gene3D" id="3.40.50.300">
    <property type="entry name" value="P-loop containing nucleotide triphosphate hydrolases"/>
    <property type="match status" value="4"/>
</dbReference>
<dbReference type="Gene3D" id="3.90.320.10">
    <property type="match status" value="1"/>
</dbReference>
<evidence type="ECO:0000313" key="20">
    <source>
        <dbReference type="Proteomes" id="UP000051315"/>
    </source>
</evidence>
<dbReference type="InterPro" id="IPR014152">
    <property type="entry name" value="AddA"/>
</dbReference>
<dbReference type="GO" id="GO:0003690">
    <property type="term" value="F:double-stranded DNA binding"/>
    <property type="evidence" value="ECO:0007669"/>
    <property type="project" value="UniProtKB-UniRule"/>
</dbReference>
<keyword evidence="9 13" id="KW-0234">DNA repair</keyword>
<evidence type="ECO:0000256" key="12">
    <source>
        <dbReference type="ARBA" id="ARBA00048988"/>
    </source>
</evidence>
<dbReference type="AlphaFoldDB" id="A0A0R1VZ85"/>
<dbReference type="GO" id="GO:0005829">
    <property type="term" value="C:cytosol"/>
    <property type="evidence" value="ECO:0007669"/>
    <property type="project" value="TreeGrafter"/>
</dbReference>
<dbReference type="EC" id="3.1.-.-" evidence="13"/>
<dbReference type="RefSeq" id="WP_057824023.1">
    <property type="nucleotide sequence ID" value="NZ_AZFX01000036.1"/>
</dbReference>
<organism evidence="19 20">
    <name type="scientific">Lapidilactobacillus concavus DSM 17758</name>
    <dbReference type="NCBI Taxonomy" id="1423735"/>
    <lineage>
        <taxon>Bacteria</taxon>
        <taxon>Bacillati</taxon>
        <taxon>Bacillota</taxon>
        <taxon>Bacilli</taxon>
        <taxon>Lactobacillales</taxon>
        <taxon>Lactobacillaceae</taxon>
        <taxon>Lapidilactobacillus</taxon>
    </lineage>
</organism>
<dbReference type="PATRIC" id="fig|1423735.3.peg.1328"/>
<dbReference type="Pfam" id="PF00580">
    <property type="entry name" value="UvrD-helicase"/>
    <property type="match status" value="1"/>
</dbReference>
<evidence type="ECO:0000259" key="17">
    <source>
        <dbReference type="PROSITE" id="PS51198"/>
    </source>
</evidence>
<dbReference type="GO" id="GO:0043138">
    <property type="term" value="F:3'-5' DNA helicase activity"/>
    <property type="evidence" value="ECO:0007669"/>
    <property type="project" value="UniProtKB-UniRule"/>
</dbReference>
<dbReference type="HAMAP" id="MF_01451">
    <property type="entry name" value="AddA"/>
    <property type="match status" value="1"/>
</dbReference>
<dbReference type="SUPFAM" id="SSF52980">
    <property type="entry name" value="Restriction endonuclease-like"/>
    <property type="match status" value="1"/>
</dbReference>
<evidence type="ECO:0000256" key="3">
    <source>
        <dbReference type="ARBA" id="ARBA00022763"/>
    </source>
</evidence>
<dbReference type="SUPFAM" id="SSF52540">
    <property type="entry name" value="P-loop containing nucleoside triphosphate hydrolases"/>
    <property type="match status" value="1"/>
</dbReference>
<evidence type="ECO:0000256" key="10">
    <source>
        <dbReference type="ARBA" id="ARBA00023235"/>
    </source>
</evidence>
<feature type="region of interest" description="Disordered" evidence="16">
    <location>
        <begin position="526"/>
        <end position="548"/>
    </location>
</feature>
<evidence type="ECO:0000256" key="11">
    <source>
        <dbReference type="ARBA" id="ARBA00034617"/>
    </source>
</evidence>
<dbReference type="Proteomes" id="UP000051315">
    <property type="component" value="Unassembled WGS sequence"/>
</dbReference>
<feature type="coiled-coil region" evidence="15">
    <location>
        <begin position="216"/>
        <end position="243"/>
    </location>
</feature>
<evidence type="ECO:0000256" key="5">
    <source>
        <dbReference type="ARBA" id="ARBA00022806"/>
    </source>
</evidence>
<dbReference type="InterPro" id="IPR014017">
    <property type="entry name" value="DNA_helicase_UvrD-like_C"/>
</dbReference>
<keyword evidence="10 13" id="KW-0413">Isomerase</keyword>
<dbReference type="STRING" id="1423735.FC15_GL001282"/>
<dbReference type="EC" id="5.6.2.4" evidence="13"/>
<dbReference type="InterPro" id="IPR011335">
    <property type="entry name" value="Restrct_endonuc-II-like"/>
</dbReference>
<comment type="subunit">
    <text evidence="13">Heterodimer of AddA and AddB/RexB.</text>
</comment>
<dbReference type="InterPro" id="IPR014016">
    <property type="entry name" value="UvrD-like_ATP-bd"/>
</dbReference>
<evidence type="ECO:0000256" key="4">
    <source>
        <dbReference type="ARBA" id="ARBA00022801"/>
    </source>
</evidence>
<feature type="binding site" evidence="14">
    <location>
        <begin position="23"/>
        <end position="30"/>
    </location>
    <ligand>
        <name>ATP</name>
        <dbReference type="ChEBI" id="CHEBI:30616"/>
    </ligand>
</feature>
<proteinExistence type="inferred from homology"/>
<evidence type="ECO:0000256" key="8">
    <source>
        <dbReference type="ARBA" id="ARBA00023125"/>
    </source>
</evidence>
<evidence type="ECO:0000256" key="16">
    <source>
        <dbReference type="SAM" id="MobiDB-lite"/>
    </source>
</evidence>
<dbReference type="InterPro" id="IPR011604">
    <property type="entry name" value="PDDEXK-like_dom_sf"/>
</dbReference>
<evidence type="ECO:0000256" key="14">
    <source>
        <dbReference type="PROSITE-ProRule" id="PRU00560"/>
    </source>
</evidence>
<comment type="catalytic activity">
    <reaction evidence="11 13">
        <text>Couples ATP hydrolysis with the unwinding of duplex DNA by translocating in the 3'-5' direction.</text>
        <dbReference type="EC" id="5.6.2.4"/>
    </reaction>
</comment>
<feature type="coiled-coil region" evidence="15">
    <location>
        <begin position="1216"/>
        <end position="1243"/>
    </location>
</feature>
<evidence type="ECO:0000256" key="7">
    <source>
        <dbReference type="ARBA" id="ARBA00022840"/>
    </source>
</evidence>
<dbReference type="PROSITE" id="PS51198">
    <property type="entry name" value="UVRD_HELICASE_ATP_BIND"/>
    <property type="match status" value="1"/>
</dbReference>
<keyword evidence="2 13" id="KW-0547">Nucleotide-binding</keyword>
<dbReference type="InterPro" id="IPR027417">
    <property type="entry name" value="P-loop_NTPase"/>
</dbReference>
<comment type="function">
    <text evidence="13">The heterodimer acts as both an ATP-dependent DNA helicase and an ATP-dependent, dual-direction single-stranded exonuclease. Recognizes the chi site generating a DNA molecule suitable for the initiation of homologous recombination. The AddA nuclease domain is required for chi fragment generation; this subunit has the helicase and 3' -&gt; 5' nuclease activities.</text>
</comment>
<keyword evidence="1 13" id="KW-0540">Nuclease</keyword>